<name>A0A5B2VZT0_9BACT</name>
<dbReference type="AlphaFoldDB" id="A0A5B2VZT0"/>
<comment type="similarity">
    <text evidence="1">Belongs to the ROK (NagC/XylR) family.</text>
</comment>
<dbReference type="Pfam" id="PF00480">
    <property type="entry name" value="ROK"/>
    <property type="match status" value="1"/>
</dbReference>
<reference evidence="2 3" key="2">
    <citation type="submission" date="2019-09" db="EMBL/GenBank/DDBJ databases">
        <authorList>
            <person name="Jin C."/>
        </authorList>
    </citation>
    <scope>NUCLEOTIDE SEQUENCE [LARGE SCALE GENOMIC DNA]</scope>
    <source>
        <strain evidence="2 3">BN140078</strain>
    </source>
</reference>
<dbReference type="PANTHER" id="PTHR18964">
    <property type="entry name" value="ROK (REPRESSOR, ORF, KINASE) FAMILY"/>
    <property type="match status" value="1"/>
</dbReference>
<comment type="caution">
    <text evidence="2">The sequence shown here is derived from an EMBL/GenBank/DDBJ whole genome shotgun (WGS) entry which is preliminary data.</text>
</comment>
<proteinExistence type="inferred from homology"/>
<gene>
    <name evidence="2" type="ORF">F0L74_14965</name>
</gene>
<dbReference type="InterPro" id="IPR000600">
    <property type="entry name" value="ROK"/>
</dbReference>
<dbReference type="Proteomes" id="UP000324611">
    <property type="component" value="Unassembled WGS sequence"/>
</dbReference>
<dbReference type="InterPro" id="IPR043129">
    <property type="entry name" value="ATPase_NBD"/>
</dbReference>
<evidence type="ECO:0000313" key="3">
    <source>
        <dbReference type="Proteomes" id="UP000324611"/>
    </source>
</evidence>
<evidence type="ECO:0000313" key="2">
    <source>
        <dbReference type="EMBL" id="KAA2243776.1"/>
    </source>
</evidence>
<protein>
    <submittedName>
        <fullName evidence="2">ROK family protein</fullName>
    </submittedName>
</protein>
<dbReference type="PANTHER" id="PTHR18964:SF149">
    <property type="entry name" value="BIFUNCTIONAL UDP-N-ACETYLGLUCOSAMINE 2-EPIMERASE_N-ACETYLMANNOSAMINE KINASE"/>
    <property type="match status" value="1"/>
</dbReference>
<dbReference type="SUPFAM" id="SSF53067">
    <property type="entry name" value="Actin-like ATPase domain"/>
    <property type="match status" value="1"/>
</dbReference>
<dbReference type="EMBL" id="VUOC01000002">
    <property type="protein sequence ID" value="KAA2243776.1"/>
    <property type="molecule type" value="Genomic_DNA"/>
</dbReference>
<accession>A0A5B2VZT0</accession>
<reference evidence="2 3" key="1">
    <citation type="submission" date="2019-09" db="EMBL/GenBank/DDBJ databases">
        <title>Chitinophaga ginsengihumi sp. nov., isolated from soil of ginseng rhizosphere.</title>
        <authorList>
            <person name="Lee J."/>
        </authorList>
    </citation>
    <scope>NUCLEOTIDE SEQUENCE [LARGE SCALE GENOMIC DNA]</scope>
    <source>
        <strain evidence="2 3">BN140078</strain>
    </source>
</reference>
<keyword evidence="3" id="KW-1185">Reference proteome</keyword>
<dbReference type="Gene3D" id="3.30.420.40">
    <property type="match status" value="2"/>
</dbReference>
<dbReference type="CDD" id="cd23763">
    <property type="entry name" value="ASKHA_ATPase_ROK"/>
    <property type="match status" value="1"/>
</dbReference>
<dbReference type="RefSeq" id="WP_149838651.1">
    <property type="nucleotide sequence ID" value="NZ_VUOC01000002.1"/>
</dbReference>
<sequence>MNHSFVLSADIGGTHITTALIDEQERSILPGSQHRGLVNAQAPAEEIIHAWSSIMRQSLQAVPGVHRVGIALPGPFDYAAGISLIKGLHKYEALYGLNVKELLAAALSMDVCDIRMANDAHCFLQGEIYNGAVKGEKDITGFTLGTGFGSAVAENGIAHDAAYFNTPFLESRAEEYFCTRWILRRYQELGGQFNPSVKAIAATAPADKAAVAVFHGFGANLGLFISTLNPVPTHILLGGNIARTYALFAGGLQECLQAKGLQIKFSLSILGEEAPLYGAAGIWQ</sequence>
<evidence type="ECO:0000256" key="1">
    <source>
        <dbReference type="ARBA" id="ARBA00006479"/>
    </source>
</evidence>
<organism evidence="2 3">
    <name type="scientific">Chitinophaga agrisoli</name>
    <dbReference type="NCBI Taxonomy" id="2607653"/>
    <lineage>
        <taxon>Bacteria</taxon>
        <taxon>Pseudomonadati</taxon>
        <taxon>Bacteroidota</taxon>
        <taxon>Chitinophagia</taxon>
        <taxon>Chitinophagales</taxon>
        <taxon>Chitinophagaceae</taxon>
        <taxon>Chitinophaga</taxon>
    </lineage>
</organism>